<dbReference type="GO" id="GO:0005829">
    <property type="term" value="C:cytosol"/>
    <property type="evidence" value="ECO:0007669"/>
    <property type="project" value="TreeGrafter"/>
</dbReference>
<proteinExistence type="inferred from homology"/>
<keyword evidence="3 10" id="KW-0808">Transferase</keyword>
<dbReference type="InterPro" id="IPR018095">
    <property type="entry name" value="Thymidylate_kin_CS"/>
</dbReference>
<comment type="catalytic activity">
    <reaction evidence="8">
        <text>dTMP + ATP = dTDP + ADP</text>
        <dbReference type="Rhea" id="RHEA:13517"/>
        <dbReference type="ChEBI" id="CHEBI:30616"/>
        <dbReference type="ChEBI" id="CHEBI:58369"/>
        <dbReference type="ChEBI" id="CHEBI:63528"/>
        <dbReference type="ChEBI" id="CHEBI:456216"/>
        <dbReference type="EC" id="2.7.4.9"/>
    </reaction>
</comment>
<dbReference type="InterPro" id="IPR039430">
    <property type="entry name" value="Thymidylate_kin-like_dom"/>
</dbReference>
<dbReference type="NCBIfam" id="TIGR00041">
    <property type="entry name" value="DTMP_kinase"/>
    <property type="match status" value="1"/>
</dbReference>
<dbReference type="SUPFAM" id="SSF52540">
    <property type="entry name" value="P-loop containing nucleoside triphosphate hydrolases"/>
    <property type="match status" value="1"/>
</dbReference>
<evidence type="ECO:0000256" key="1">
    <source>
        <dbReference type="ARBA" id="ARBA00009776"/>
    </source>
</evidence>
<evidence type="ECO:0000256" key="7">
    <source>
        <dbReference type="ARBA" id="ARBA00022840"/>
    </source>
</evidence>
<feature type="domain" description="Thymidylate kinase-like" evidence="9">
    <location>
        <begin position="26"/>
        <end position="222"/>
    </location>
</feature>
<keyword evidence="7" id="KW-0067">ATP-binding</keyword>
<dbReference type="GO" id="GO:0004798">
    <property type="term" value="F:dTMP kinase activity"/>
    <property type="evidence" value="ECO:0007669"/>
    <property type="project" value="UniProtKB-EC"/>
</dbReference>
<organism evidence="10">
    <name type="scientific">hydrothermal vent metagenome</name>
    <dbReference type="NCBI Taxonomy" id="652676"/>
    <lineage>
        <taxon>unclassified sequences</taxon>
        <taxon>metagenomes</taxon>
        <taxon>ecological metagenomes</taxon>
    </lineage>
</organism>
<evidence type="ECO:0000256" key="6">
    <source>
        <dbReference type="ARBA" id="ARBA00022777"/>
    </source>
</evidence>
<comment type="similarity">
    <text evidence="1">Belongs to the thymidylate kinase family.</text>
</comment>
<evidence type="ECO:0000256" key="3">
    <source>
        <dbReference type="ARBA" id="ARBA00022679"/>
    </source>
</evidence>
<accession>A0A3B0U4H4</accession>
<dbReference type="PANTHER" id="PTHR10344:SF4">
    <property type="entry name" value="UMP-CMP KINASE 2, MITOCHONDRIAL"/>
    <property type="match status" value="1"/>
</dbReference>
<dbReference type="GO" id="GO:0006227">
    <property type="term" value="P:dUDP biosynthetic process"/>
    <property type="evidence" value="ECO:0007669"/>
    <property type="project" value="TreeGrafter"/>
</dbReference>
<dbReference type="Gene3D" id="3.40.50.300">
    <property type="entry name" value="P-loop containing nucleotide triphosphate hydrolases"/>
    <property type="match status" value="1"/>
</dbReference>
<dbReference type="GO" id="GO:0006235">
    <property type="term" value="P:dTTP biosynthetic process"/>
    <property type="evidence" value="ECO:0007669"/>
    <property type="project" value="TreeGrafter"/>
</dbReference>
<dbReference type="GO" id="GO:0006233">
    <property type="term" value="P:dTDP biosynthetic process"/>
    <property type="evidence" value="ECO:0007669"/>
    <property type="project" value="InterPro"/>
</dbReference>
<dbReference type="EC" id="2.7.4.9" evidence="2"/>
<reference evidence="10" key="1">
    <citation type="submission" date="2018-06" db="EMBL/GenBank/DDBJ databases">
        <authorList>
            <person name="Zhirakovskaya E."/>
        </authorList>
    </citation>
    <scope>NUCLEOTIDE SEQUENCE</scope>
</reference>
<gene>
    <name evidence="10" type="ORF">MNBD_ALPHA11-1196</name>
</gene>
<keyword evidence="4" id="KW-0545">Nucleotide biosynthesis</keyword>
<protein>
    <recommendedName>
        <fullName evidence="2">dTMP kinase</fullName>
        <ecNumber evidence="2">2.7.4.9</ecNumber>
    </recommendedName>
</protein>
<evidence type="ECO:0000256" key="2">
    <source>
        <dbReference type="ARBA" id="ARBA00012980"/>
    </source>
</evidence>
<name>A0A3B0U4H4_9ZZZZ</name>
<sequence>MPKVNPKSVNGTGSSKGASNAKFITFEGGEGVGKSTQVKQLLTRLGHCSISAVCTREPGGTPKAEAIRSFILGGSSQSWGVGAEAVLFAAARLDHVTKLVAPNLESGNWVISDRFHDSTRAYQGLTGGVEPKLIDALEELALNGYEPELTIMMDMDPKTAFERVEQRAIASGIPVAADRFESEDLDWHQRLRDGFLQIAKNNPQRCFVVDAAGDELDIAEEIWDVVTKQFPELNKKIDP</sequence>
<dbReference type="PROSITE" id="PS01331">
    <property type="entry name" value="THYMIDYLATE_KINASE"/>
    <property type="match status" value="1"/>
</dbReference>
<dbReference type="AlphaFoldDB" id="A0A3B0U4H4"/>
<dbReference type="HAMAP" id="MF_00165">
    <property type="entry name" value="Thymidylate_kinase"/>
    <property type="match status" value="1"/>
</dbReference>
<evidence type="ECO:0000256" key="8">
    <source>
        <dbReference type="ARBA" id="ARBA00048743"/>
    </source>
</evidence>
<keyword evidence="5" id="KW-0547">Nucleotide-binding</keyword>
<evidence type="ECO:0000256" key="5">
    <source>
        <dbReference type="ARBA" id="ARBA00022741"/>
    </source>
</evidence>
<evidence type="ECO:0000259" key="9">
    <source>
        <dbReference type="Pfam" id="PF02223"/>
    </source>
</evidence>
<dbReference type="EMBL" id="UOEQ01000032">
    <property type="protein sequence ID" value="VAW14316.1"/>
    <property type="molecule type" value="Genomic_DNA"/>
</dbReference>
<keyword evidence="6 10" id="KW-0418">Kinase</keyword>
<dbReference type="PANTHER" id="PTHR10344">
    <property type="entry name" value="THYMIDYLATE KINASE"/>
    <property type="match status" value="1"/>
</dbReference>
<dbReference type="InterPro" id="IPR027417">
    <property type="entry name" value="P-loop_NTPase"/>
</dbReference>
<evidence type="ECO:0000313" key="10">
    <source>
        <dbReference type="EMBL" id="VAW14316.1"/>
    </source>
</evidence>
<dbReference type="FunFam" id="3.40.50.300:FF:000225">
    <property type="entry name" value="Thymidylate kinase"/>
    <property type="match status" value="1"/>
</dbReference>
<dbReference type="InterPro" id="IPR018094">
    <property type="entry name" value="Thymidylate_kinase"/>
</dbReference>
<evidence type="ECO:0000256" key="4">
    <source>
        <dbReference type="ARBA" id="ARBA00022727"/>
    </source>
</evidence>
<dbReference type="GO" id="GO:0005524">
    <property type="term" value="F:ATP binding"/>
    <property type="evidence" value="ECO:0007669"/>
    <property type="project" value="UniProtKB-KW"/>
</dbReference>
<dbReference type="Pfam" id="PF02223">
    <property type="entry name" value="Thymidylate_kin"/>
    <property type="match status" value="1"/>
</dbReference>
<dbReference type="CDD" id="cd01672">
    <property type="entry name" value="TMPK"/>
    <property type="match status" value="1"/>
</dbReference>